<proteinExistence type="predicted"/>
<gene>
    <name evidence="1" type="ORF">NXT3_PB00505</name>
</gene>
<evidence type="ECO:0008006" key="3">
    <source>
        <dbReference type="Google" id="ProtNLM"/>
    </source>
</evidence>
<keyword evidence="1" id="KW-0614">Plasmid</keyword>
<evidence type="ECO:0000313" key="2">
    <source>
        <dbReference type="Proteomes" id="UP000239340"/>
    </source>
</evidence>
<dbReference type="RefSeq" id="WP_104840639.1">
    <property type="nucleotide sequence ID" value="NZ_CP024309.1"/>
</dbReference>
<dbReference type="Pfam" id="PF20288">
    <property type="entry name" value="MC2"/>
    <property type="match status" value="1"/>
</dbReference>
<protein>
    <recommendedName>
        <fullName evidence="3">Threonine transporter</fullName>
    </recommendedName>
</protein>
<name>A0A2L0HCG4_RHIFR</name>
<evidence type="ECO:0000313" key="1">
    <source>
        <dbReference type="EMBL" id="AUX79156.1"/>
    </source>
</evidence>
<sequence>MSSDLRRKSRPFNSPLECGLRMLFILTAQAERFADLQRLVNYDYLLVHSGDIPDGPKSLHPDVPFRGNELLVKRDLVHAGLTAMFSRELIEKSFTIMGIMYRANELTLAFTKLLCSAYADDLRARSQWLVERFGDMPDHELEIFMGANVGKWGAEFDRFTAARDLEL</sequence>
<dbReference type="InterPro" id="IPR046904">
    <property type="entry name" value="ABC-3C_MC2"/>
</dbReference>
<dbReference type="Proteomes" id="UP000239340">
    <property type="component" value="Plasmid pSfreNXT3b"/>
</dbReference>
<dbReference type="EMBL" id="CP024309">
    <property type="protein sequence ID" value="AUX79156.1"/>
    <property type="molecule type" value="Genomic_DNA"/>
</dbReference>
<accession>A0A2L0HCG4</accession>
<organism evidence="1 2">
    <name type="scientific">Rhizobium fredii</name>
    <name type="common">Sinorhizobium fredii</name>
    <dbReference type="NCBI Taxonomy" id="380"/>
    <lineage>
        <taxon>Bacteria</taxon>
        <taxon>Pseudomonadati</taxon>
        <taxon>Pseudomonadota</taxon>
        <taxon>Alphaproteobacteria</taxon>
        <taxon>Hyphomicrobiales</taxon>
        <taxon>Rhizobiaceae</taxon>
        <taxon>Sinorhizobium/Ensifer group</taxon>
        <taxon>Sinorhizobium</taxon>
    </lineage>
</organism>
<dbReference type="AlphaFoldDB" id="A0A2L0HCG4"/>
<geneLocation type="plasmid" evidence="2">
    <name>psfrenxt3b</name>
</geneLocation>
<reference evidence="1 2" key="1">
    <citation type="submission" date="2017-10" db="EMBL/GenBank/DDBJ databases">
        <title>Analysis of the genome sequences of Rhizobium populations associated to common bean (phaseolus vulgaris).</title>
        <authorList>
            <person name="Bustos P."/>
            <person name="Santamaria R.I."/>
            <person name="Miranda-Sanchez F."/>
            <person name="Perez-Carrascal O."/>
            <person name="Juarez S."/>
            <person name="Lozano L."/>
            <person name="Martinez-Flores I."/>
            <person name="Vinuesa P."/>
            <person name="Martinez-Romero E."/>
            <person name="Cevallos M.A."/>
            <person name="Romero D."/>
            <person name="Davila G."/>
            <person name="Gonzalez V."/>
        </authorList>
    </citation>
    <scope>NUCLEOTIDE SEQUENCE [LARGE SCALE GENOMIC DNA]</scope>
    <source>
        <strain evidence="1 2">NXT3</strain>
        <plasmid evidence="2">Plasmid psfrenxt3b</plasmid>
    </source>
</reference>